<dbReference type="CDD" id="cd00093">
    <property type="entry name" value="HTH_XRE"/>
    <property type="match status" value="1"/>
</dbReference>
<dbReference type="InterPro" id="IPR013096">
    <property type="entry name" value="Cupin_2"/>
</dbReference>
<dbReference type="InterPro" id="IPR011051">
    <property type="entry name" value="RmlC_Cupin_sf"/>
</dbReference>
<proteinExistence type="predicted"/>
<dbReference type="EMBL" id="BSRZ01000003">
    <property type="protein sequence ID" value="GLW63824.1"/>
    <property type="molecule type" value="Genomic_DNA"/>
</dbReference>
<protein>
    <recommendedName>
        <fullName evidence="3">HTH cro/C1-type domain-containing protein</fullName>
    </recommendedName>
</protein>
<dbReference type="CDD" id="cd02209">
    <property type="entry name" value="cupin_XRE_C"/>
    <property type="match status" value="1"/>
</dbReference>
<evidence type="ECO:0000259" key="3">
    <source>
        <dbReference type="PROSITE" id="PS50943"/>
    </source>
</evidence>
<evidence type="ECO:0000313" key="5">
    <source>
        <dbReference type="Proteomes" id="UP001165124"/>
    </source>
</evidence>
<evidence type="ECO:0000256" key="2">
    <source>
        <dbReference type="SAM" id="MobiDB-lite"/>
    </source>
</evidence>
<dbReference type="Gene3D" id="1.10.260.40">
    <property type="entry name" value="lambda repressor-like DNA-binding domains"/>
    <property type="match status" value="1"/>
</dbReference>
<sequence length="293" mass="29804">MSIPPVGARIREERLKRGVTLRALARAVGVSASMVSQIETGKSQPSVSTLYAITQALGISIEDVFDAAPRPAADGHGSPPPQSPGASADAGSSPPDEAAPLCLSPGTAPSEAAAAGRASPSGEASAAPSEASASDSEHGVVVAHPAVDEDAAAGLAPEGPAAALAAPRAAAAAFAGPLLRTGEREVLELESGVTWERLGHVPGTDVDFLLVTYAPGGSSSSTGKLMRHGGVEHGYLIEGELTLTLGFDTYRMRPGDSVSFPSATPHRYHNEGDVPAVGVWFVHDTDTSWPPVR</sequence>
<dbReference type="GO" id="GO:0003700">
    <property type="term" value="F:DNA-binding transcription factor activity"/>
    <property type="evidence" value="ECO:0007669"/>
    <property type="project" value="TreeGrafter"/>
</dbReference>
<dbReference type="Pfam" id="PF07883">
    <property type="entry name" value="Cupin_2"/>
    <property type="match status" value="1"/>
</dbReference>
<dbReference type="PANTHER" id="PTHR46797">
    <property type="entry name" value="HTH-TYPE TRANSCRIPTIONAL REGULATOR"/>
    <property type="match status" value="1"/>
</dbReference>
<accession>A0A9W6PSN9</accession>
<dbReference type="RefSeq" id="WP_067915686.1">
    <property type="nucleotide sequence ID" value="NZ_BSRZ01000003.1"/>
</dbReference>
<dbReference type="Pfam" id="PF01381">
    <property type="entry name" value="HTH_3"/>
    <property type="match status" value="1"/>
</dbReference>
<reference evidence="4" key="1">
    <citation type="submission" date="2023-02" db="EMBL/GenBank/DDBJ databases">
        <title>Actinomadura rubrobrunea NBRC 14622.</title>
        <authorList>
            <person name="Ichikawa N."/>
            <person name="Sato H."/>
            <person name="Tonouchi N."/>
        </authorList>
    </citation>
    <scope>NUCLEOTIDE SEQUENCE</scope>
    <source>
        <strain evidence="4">NBRC 14622</strain>
    </source>
</reference>
<dbReference type="SUPFAM" id="SSF47413">
    <property type="entry name" value="lambda repressor-like DNA-binding domains"/>
    <property type="match status" value="1"/>
</dbReference>
<feature type="region of interest" description="Disordered" evidence="2">
    <location>
        <begin position="68"/>
        <end position="139"/>
    </location>
</feature>
<dbReference type="GO" id="GO:0005829">
    <property type="term" value="C:cytosol"/>
    <property type="evidence" value="ECO:0007669"/>
    <property type="project" value="TreeGrafter"/>
</dbReference>
<dbReference type="GO" id="GO:0003677">
    <property type="term" value="F:DNA binding"/>
    <property type="evidence" value="ECO:0007669"/>
    <property type="project" value="UniProtKB-KW"/>
</dbReference>
<dbReference type="InterPro" id="IPR014710">
    <property type="entry name" value="RmlC-like_jellyroll"/>
</dbReference>
<dbReference type="SUPFAM" id="SSF51182">
    <property type="entry name" value="RmlC-like cupins"/>
    <property type="match status" value="1"/>
</dbReference>
<dbReference type="Proteomes" id="UP001165124">
    <property type="component" value="Unassembled WGS sequence"/>
</dbReference>
<feature type="domain" description="HTH cro/C1-type" evidence="3">
    <location>
        <begin position="10"/>
        <end position="64"/>
    </location>
</feature>
<keyword evidence="5" id="KW-1185">Reference proteome</keyword>
<dbReference type="InterPro" id="IPR001387">
    <property type="entry name" value="Cro/C1-type_HTH"/>
</dbReference>
<comment type="caution">
    <text evidence="4">The sequence shown here is derived from an EMBL/GenBank/DDBJ whole genome shotgun (WGS) entry which is preliminary data.</text>
</comment>
<gene>
    <name evidence="4" type="ORF">Arub01_20680</name>
</gene>
<dbReference type="InterPro" id="IPR050807">
    <property type="entry name" value="TransReg_Diox_bact_type"/>
</dbReference>
<evidence type="ECO:0000313" key="4">
    <source>
        <dbReference type="EMBL" id="GLW63824.1"/>
    </source>
</evidence>
<dbReference type="Gene3D" id="2.60.120.10">
    <property type="entry name" value="Jelly Rolls"/>
    <property type="match status" value="1"/>
</dbReference>
<organism evidence="4 5">
    <name type="scientific">Actinomadura rubrobrunea</name>
    <dbReference type="NCBI Taxonomy" id="115335"/>
    <lineage>
        <taxon>Bacteria</taxon>
        <taxon>Bacillati</taxon>
        <taxon>Actinomycetota</taxon>
        <taxon>Actinomycetes</taxon>
        <taxon>Streptosporangiales</taxon>
        <taxon>Thermomonosporaceae</taxon>
        <taxon>Actinomadura</taxon>
    </lineage>
</organism>
<dbReference type="InterPro" id="IPR010982">
    <property type="entry name" value="Lambda_DNA-bd_dom_sf"/>
</dbReference>
<dbReference type="PROSITE" id="PS50943">
    <property type="entry name" value="HTH_CROC1"/>
    <property type="match status" value="1"/>
</dbReference>
<name>A0A9W6PSN9_9ACTN</name>
<dbReference type="AlphaFoldDB" id="A0A9W6PSN9"/>
<evidence type="ECO:0000256" key="1">
    <source>
        <dbReference type="ARBA" id="ARBA00023125"/>
    </source>
</evidence>
<dbReference type="SMART" id="SM00530">
    <property type="entry name" value="HTH_XRE"/>
    <property type="match status" value="1"/>
</dbReference>
<feature type="compositionally biased region" description="Low complexity" evidence="2">
    <location>
        <begin position="84"/>
        <end position="134"/>
    </location>
</feature>
<keyword evidence="1" id="KW-0238">DNA-binding</keyword>
<dbReference type="PANTHER" id="PTHR46797:SF1">
    <property type="entry name" value="METHYLPHOSPHONATE SYNTHASE"/>
    <property type="match status" value="1"/>
</dbReference>